<dbReference type="SUPFAM" id="SSF51445">
    <property type="entry name" value="(Trans)glycosidases"/>
    <property type="match status" value="1"/>
</dbReference>
<evidence type="ECO:0000256" key="9">
    <source>
        <dbReference type="ARBA" id="ARBA00032230"/>
    </source>
</evidence>
<keyword evidence="8" id="KW-0326">Glycosidase</keyword>
<dbReference type="InterPro" id="IPR013783">
    <property type="entry name" value="Ig-like_fold"/>
</dbReference>
<proteinExistence type="inferred from homology"/>
<dbReference type="SUPFAM" id="SSF49785">
    <property type="entry name" value="Galactose-binding domain-like"/>
    <property type="match status" value="1"/>
</dbReference>
<evidence type="ECO:0000256" key="8">
    <source>
        <dbReference type="ARBA" id="ARBA00023295"/>
    </source>
</evidence>
<dbReference type="Proteomes" id="UP000714420">
    <property type="component" value="Unassembled WGS sequence"/>
</dbReference>
<organism evidence="12 13">
    <name type="scientific">Xylanibacter muris</name>
    <dbReference type="NCBI Taxonomy" id="2736290"/>
    <lineage>
        <taxon>Bacteria</taxon>
        <taxon>Pseudomonadati</taxon>
        <taxon>Bacteroidota</taxon>
        <taxon>Bacteroidia</taxon>
        <taxon>Bacteroidales</taxon>
        <taxon>Prevotellaceae</taxon>
        <taxon>Xylanibacter</taxon>
    </lineage>
</organism>
<dbReference type="Gene3D" id="2.70.98.10">
    <property type="match status" value="1"/>
</dbReference>
<dbReference type="SUPFAM" id="SSF49303">
    <property type="entry name" value="beta-Galactosidase/glucuronidase domain"/>
    <property type="match status" value="2"/>
</dbReference>
<feature type="chain" id="PRO_5046168322" description="beta-galactosidase" evidence="10">
    <location>
        <begin position="27"/>
        <end position="1047"/>
    </location>
</feature>
<dbReference type="Pfam" id="PF00703">
    <property type="entry name" value="Glyco_hydro_2"/>
    <property type="match status" value="1"/>
</dbReference>
<dbReference type="Pfam" id="PF02837">
    <property type="entry name" value="Glyco_hydro_2_N"/>
    <property type="match status" value="1"/>
</dbReference>
<dbReference type="InterPro" id="IPR006102">
    <property type="entry name" value="Ig-like_GH2"/>
</dbReference>
<evidence type="ECO:0000256" key="2">
    <source>
        <dbReference type="ARBA" id="ARBA00001913"/>
    </source>
</evidence>
<evidence type="ECO:0000256" key="1">
    <source>
        <dbReference type="ARBA" id="ARBA00001412"/>
    </source>
</evidence>
<dbReference type="PANTHER" id="PTHR46323:SF2">
    <property type="entry name" value="BETA-GALACTOSIDASE"/>
    <property type="match status" value="1"/>
</dbReference>
<dbReference type="Pfam" id="PF02836">
    <property type="entry name" value="Glyco_hydro_2_C"/>
    <property type="match status" value="1"/>
</dbReference>
<protein>
    <recommendedName>
        <fullName evidence="5">beta-galactosidase</fullName>
        <ecNumber evidence="5">3.2.1.23</ecNumber>
    </recommendedName>
    <alternativeName>
        <fullName evidence="9">Lactase</fullName>
    </alternativeName>
</protein>
<dbReference type="InterPro" id="IPR006101">
    <property type="entry name" value="Glyco_hydro_2"/>
</dbReference>
<dbReference type="Pfam" id="PF16353">
    <property type="entry name" value="LacZ_4"/>
    <property type="match status" value="1"/>
</dbReference>
<dbReference type="Gene3D" id="2.60.120.260">
    <property type="entry name" value="Galactose-binding domain-like"/>
    <property type="match status" value="1"/>
</dbReference>
<dbReference type="Pfam" id="PF02929">
    <property type="entry name" value="Bgal_small_N"/>
    <property type="match status" value="1"/>
</dbReference>
<feature type="signal peptide" evidence="10">
    <location>
        <begin position="1"/>
        <end position="26"/>
    </location>
</feature>
<dbReference type="PRINTS" id="PR00132">
    <property type="entry name" value="GLHYDRLASE2"/>
</dbReference>
<keyword evidence="10" id="KW-0732">Signal</keyword>
<dbReference type="InterPro" id="IPR050347">
    <property type="entry name" value="Bact_Beta-galactosidase"/>
</dbReference>
<evidence type="ECO:0000256" key="5">
    <source>
        <dbReference type="ARBA" id="ARBA00012756"/>
    </source>
</evidence>
<dbReference type="PANTHER" id="PTHR46323">
    <property type="entry name" value="BETA-GALACTOSIDASE"/>
    <property type="match status" value="1"/>
</dbReference>
<dbReference type="PROSITE" id="PS51257">
    <property type="entry name" value="PROKAR_LIPOPROTEIN"/>
    <property type="match status" value="1"/>
</dbReference>
<comment type="cofactor">
    <cofactor evidence="2">
        <name>Ca(2+)</name>
        <dbReference type="ChEBI" id="CHEBI:29108"/>
    </cofactor>
</comment>
<evidence type="ECO:0000256" key="6">
    <source>
        <dbReference type="ARBA" id="ARBA00022801"/>
    </source>
</evidence>
<evidence type="ECO:0000256" key="10">
    <source>
        <dbReference type="SAM" id="SignalP"/>
    </source>
</evidence>
<dbReference type="InterPro" id="IPR006104">
    <property type="entry name" value="Glyco_hydro_2_N"/>
</dbReference>
<reference evidence="12 13" key="1">
    <citation type="submission" date="2020-05" db="EMBL/GenBank/DDBJ databases">
        <title>Distinct polysaccharide utilization as determinants for interspecies competition between intestinal Prevotella spp.</title>
        <authorList>
            <person name="Galvez E.J.C."/>
            <person name="Iljazovic A."/>
            <person name="Strowig T."/>
        </authorList>
    </citation>
    <scope>NUCLEOTIDE SEQUENCE [LARGE SCALE GENOMIC DNA]</scope>
    <source>
        <strain evidence="12 13">PMUR</strain>
    </source>
</reference>
<comment type="caution">
    <text evidence="12">The sequence shown here is derived from an EMBL/GenBank/DDBJ whole genome shotgun (WGS) entry which is preliminary data.</text>
</comment>
<dbReference type="InterPro" id="IPR008979">
    <property type="entry name" value="Galactose-bd-like_sf"/>
</dbReference>
<keyword evidence="6" id="KW-0378">Hydrolase</keyword>
<dbReference type="Gene3D" id="3.20.20.80">
    <property type="entry name" value="Glycosidases"/>
    <property type="match status" value="1"/>
</dbReference>
<sequence length="1047" mass="119416">MKKTLLSTAFLLATASSCWFTGNMNAQTNNKPNFTEWHDLDVNQVNRLMNHTNFFAFESDKAAKNNKTASVNYITLNGDWKFDWAADADKRPADFFKTEYNDSEWKTMPVPGLWELNGYGDPVYVNVGYGWRGHFNTNPPEVPVKDNHVGSYRRTINIPQSWNGKQVIAHFGSVTSNIYLWVNGRYVGYSEDSKVAAEFDITPYIKKGENLIAFQTFRWCDGSYCEDQDFWRLSGVARDCYLYSRNKKTHVDDIRITGDLTDDYTDGELKISMKVTGKPRIEHRLTDAAGNIVASLNTNVRSGSETNTVMNIKKPNTWTAETPYLYTLTTTVKQGNKIVEVIPQKVGFRKVEISGSQLLVNGKSIYIKGVNRHEMDPDGGYIVSRERMIEDIRIMKRFNINAVRTCHYPDDPLWYELCDEYGLYVCAEANQESHGLGYQNTSEAKKPKFAKQILERNINNVASNFNHPSVIVWSLGNETADSQNFTAAYKWIKNADPSRPVQFEQAHNGANTDIFCPMYMSQAGCINYAESNRPSDNKPLIQCEYSHAMGNSTGGFKEYWDAVRRYPKYQGGFIWDFVDQALHGTDAKGTKIDKYGGDYNTYDPSDNNFNCNGLITTDRKPSPQIYEVGYYYQNIWAEPVDLKKGIISVYNENSFRNLDNICISWAILVNGVERQNGTDTHLSIEPQQTANITLPYDLAKVNDDDEVMLNIEFRLKKAEPLMEAGQIVARRQLKVSENEEWGNIFTPSENNGITFNTDKETGILRVSNGNDFCMEFRKTDGLLRRYTVKGRELLGKGGTLRPNFWRAVTDNDMGAGLQRKFKAWKNPKMELKAIKTDKGKSKVTAEYEMPEVKALLTLEYEIYSNGTLHVTQQMTVDSTIKDYDMFRYGMLMELPYNMDNSRYYGRGPIENYSDRCESQFIGIYKNTADGMFFPYIRPQESGNMCDIRWWEQTDANGFGFKIEAEAPFSASAVHYAISDLDEGEHKKQRHIQQVPKSEYTNMCIDKVQAGVGGIDSWSANGARALPQYRVGKGDKTFSFIIQPITKQ</sequence>
<dbReference type="RefSeq" id="WP_172272412.1">
    <property type="nucleotide sequence ID" value="NZ_CASGMU010000001.1"/>
</dbReference>
<dbReference type="InterPro" id="IPR032312">
    <property type="entry name" value="LacZ_4"/>
</dbReference>
<evidence type="ECO:0000256" key="7">
    <source>
        <dbReference type="ARBA" id="ARBA00022837"/>
    </source>
</evidence>
<dbReference type="InterPro" id="IPR004199">
    <property type="entry name" value="B-gal_small/dom_5"/>
</dbReference>
<dbReference type="SUPFAM" id="SSF74650">
    <property type="entry name" value="Galactose mutarotase-like"/>
    <property type="match status" value="1"/>
</dbReference>
<comment type="similarity">
    <text evidence="3">Belongs to the glycosyl hydrolase 2 family.</text>
</comment>
<comment type="subunit">
    <text evidence="4">Monomer.</text>
</comment>
<dbReference type="InterPro" id="IPR014718">
    <property type="entry name" value="GH-type_carb-bd"/>
</dbReference>
<dbReference type="InterPro" id="IPR017853">
    <property type="entry name" value="GH"/>
</dbReference>
<dbReference type="SMART" id="SM01038">
    <property type="entry name" value="Bgal_small_N"/>
    <property type="match status" value="1"/>
</dbReference>
<evidence type="ECO:0000256" key="4">
    <source>
        <dbReference type="ARBA" id="ARBA00011245"/>
    </source>
</evidence>
<evidence type="ECO:0000259" key="11">
    <source>
        <dbReference type="SMART" id="SM01038"/>
    </source>
</evidence>
<evidence type="ECO:0000313" key="12">
    <source>
        <dbReference type="EMBL" id="NPD90917.1"/>
    </source>
</evidence>
<accession>A0ABX2AK69</accession>
<keyword evidence="13" id="KW-1185">Reference proteome</keyword>
<comment type="catalytic activity">
    <reaction evidence="1">
        <text>Hydrolysis of terminal non-reducing beta-D-galactose residues in beta-D-galactosides.</text>
        <dbReference type="EC" id="3.2.1.23"/>
    </reaction>
</comment>
<dbReference type="EC" id="3.2.1.23" evidence="5"/>
<feature type="domain" description="Beta galactosidase small chain/" evidence="11">
    <location>
        <begin position="765"/>
        <end position="1042"/>
    </location>
</feature>
<dbReference type="InterPro" id="IPR036156">
    <property type="entry name" value="Beta-gal/glucu_dom_sf"/>
</dbReference>
<gene>
    <name evidence="12" type="ORF">HPS56_00830</name>
</gene>
<dbReference type="InterPro" id="IPR006103">
    <property type="entry name" value="Glyco_hydro_2_cat"/>
</dbReference>
<evidence type="ECO:0000256" key="3">
    <source>
        <dbReference type="ARBA" id="ARBA00007401"/>
    </source>
</evidence>
<name>A0ABX2AK69_9BACT</name>
<keyword evidence="7" id="KW-0106">Calcium</keyword>
<dbReference type="EMBL" id="JABKKF010000001">
    <property type="protein sequence ID" value="NPD90917.1"/>
    <property type="molecule type" value="Genomic_DNA"/>
</dbReference>
<dbReference type="Gene3D" id="2.60.40.10">
    <property type="entry name" value="Immunoglobulins"/>
    <property type="match status" value="2"/>
</dbReference>
<evidence type="ECO:0000313" key="13">
    <source>
        <dbReference type="Proteomes" id="UP000714420"/>
    </source>
</evidence>
<dbReference type="InterPro" id="IPR011013">
    <property type="entry name" value="Gal_mutarotase_sf_dom"/>
</dbReference>